<reference evidence="5 6" key="1">
    <citation type="submission" date="2024-02" db="EMBL/GenBank/DDBJ databases">
        <title>New especies of Spiribacter isolated from saline water.</title>
        <authorList>
            <person name="Leon M.J."/>
            <person name="De La Haba R."/>
            <person name="Sanchez-Porro C."/>
            <person name="Ventosa A."/>
        </authorList>
    </citation>
    <scope>NUCLEOTIDE SEQUENCE [LARGE SCALE GENOMIC DNA]</scope>
    <source>
        <strain evidence="6">ag22IC4-227</strain>
    </source>
</reference>
<dbReference type="PANTHER" id="PTHR43434">
    <property type="entry name" value="PHOSPHOGLYCOLATE PHOSPHATASE"/>
    <property type="match status" value="1"/>
</dbReference>
<accession>A0ABV3S8Y8</accession>
<dbReference type="NCBIfam" id="TIGR01509">
    <property type="entry name" value="HAD-SF-IA-v3"/>
    <property type="match status" value="1"/>
</dbReference>
<dbReference type="SFLD" id="SFLDS00003">
    <property type="entry name" value="Haloacid_Dehalogenase"/>
    <property type="match status" value="1"/>
</dbReference>
<dbReference type="PANTHER" id="PTHR43434:SF23">
    <property type="entry name" value="PHOSPHOGLYCOLATE PHOSPHATASE"/>
    <property type="match status" value="1"/>
</dbReference>
<dbReference type="InterPro" id="IPR036412">
    <property type="entry name" value="HAD-like_sf"/>
</dbReference>
<evidence type="ECO:0000256" key="4">
    <source>
        <dbReference type="ARBA" id="ARBA00023277"/>
    </source>
</evidence>
<sequence length="233" mass="25337">MGLSDRAQGVLLDLDGTLFDTAPDLIASLNALRGEHGLPPLPAGDLANSVGHGSVPMIARGFNLEPTDRHFEPLRQRFLELYHERLSDETRPYDGMDETLSALEAAAIPWGIVTNKPGWLTRPLISALGYDRRPDCVVTGDDIARRKPHPHQVLEGARRLGLLPAACVIVGDAERDIRAGRRAGTLTLAALYGYLSGDDRAERWGADGLIGHPLELLRWVARAPTPVQEPLAV</sequence>
<organism evidence="5 6">
    <name type="scientific">Spiribacter onubensis</name>
    <dbReference type="NCBI Taxonomy" id="3122420"/>
    <lineage>
        <taxon>Bacteria</taxon>
        <taxon>Pseudomonadati</taxon>
        <taxon>Pseudomonadota</taxon>
        <taxon>Gammaproteobacteria</taxon>
        <taxon>Chromatiales</taxon>
        <taxon>Ectothiorhodospiraceae</taxon>
        <taxon>Spiribacter</taxon>
    </lineage>
</organism>
<keyword evidence="2 5" id="KW-0378">Hydrolase</keyword>
<gene>
    <name evidence="5" type="ORF">V6X64_05335</name>
</gene>
<protein>
    <submittedName>
        <fullName evidence="5">HAD-IA family hydrolase</fullName>
    </submittedName>
</protein>
<dbReference type="NCBIfam" id="TIGR01549">
    <property type="entry name" value="HAD-SF-IA-v1"/>
    <property type="match status" value="1"/>
</dbReference>
<evidence type="ECO:0000256" key="3">
    <source>
        <dbReference type="ARBA" id="ARBA00022842"/>
    </source>
</evidence>
<dbReference type="InterPro" id="IPR023214">
    <property type="entry name" value="HAD_sf"/>
</dbReference>
<evidence type="ECO:0000256" key="2">
    <source>
        <dbReference type="ARBA" id="ARBA00022801"/>
    </source>
</evidence>
<dbReference type="InterPro" id="IPR006439">
    <property type="entry name" value="HAD-SF_hydro_IA"/>
</dbReference>
<keyword evidence="6" id="KW-1185">Reference proteome</keyword>
<dbReference type="RefSeq" id="WP_367966893.1">
    <property type="nucleotide sequence ID" value="NZ_JBAKFI010000001.1"/>
</dbReference>
<evidence type="ECO:0000256" key="1">
    <source>
        <dbReference type="ARBA" id="ARBA00022723"/>
    </source>
</evidence>
<evidence type="ECO:0000313" key="6">
    <source>
        <dbReference type="Proteomes" id="UP001556653"/>
    </source>
</evidence>
<dbReference type="SUPFAM" id="SSF56784">
    <property type="entry name" value="HAD-like"/>
    <property type="match status" value="1"/>
</dbReference>
<dbReference type="InterPro" id="IPR050155">
    <property type="entry name" value="HAD-like_hydrolase_sf"/>
</dbReference>
<dbReference type="Proteomes" id="UP001556653">
    <property type="component" value="Unassembled WGS sequence"/>
</dbReference>
<proteinExistence type="predicted"/>
<evidence type="ECO:0000313" key="5">
    <source>
        <dbReference type="EMBL" id="MEX0386420.1"/>
    </source>
</evidence>
<keyword evidence="3" id="KW-0460">Magnesium</keyword>
<dbReference type="Gene3D" id="3.40.50.1000">
    <property type="entry name" value="HAD superfamily/HAD-like"/>
    <property type="match status" value="1"/>
</dbReference>
<name>A0ABV3S8Y8_9GAMM</name>
<dbReference type="GO" id="GO:0016787">
    <property type="term" value="F:hydrolase activity"/>
    <property type="evidence" value="ECO:0007669"/>
    <property type="project" value="UniProtKB-KW"/>
</dbReference>
<dbReference type="Pfam" id="PF13419">
    <property type="entry name" value="HAD_2"/>
    <property type="match status" value="1"/>
</dbReference>
<dbReference type="InterPro" id="IPR041492">
    <property type="entry name" value="HAD_2"/>
</dbReference>
<dbReference type="InterPro" id="IPR023198">
    <property type="entry name" value="PGP-like_dom2"/>
</dbReference>
<keyword evidence="1" id="KW-0479">Metal-binding</keyword>
<comment type="caution">
    <text evidence="5">The sequence shown here is derived from an EMBL/GenBank/DDBJ whole genome shotgun (WGS) entry which is preliminary data.</text>
</comment>
<dbReference type="Gene3D" id="1.10.150.240">
    <property type="entry name" value="Putative phosphatase, domain 2"/>
    <property type="match status" value="1"/>
</dbReference>
<dbReference type="EMBL" id="JBAKFJ010000001">
    <property type="protein sequence ID" value="MEX0386420.1"/>
    <property type="molecule type" value="Genomic_DNA"/>
</dbReference>
<keyword evidence="4" id="KW-0119">Carbohydrate metabolism</keyword>
<dbReference type="SFLD" id="SFLDG01129">
    <property type="entry name" value="C1.5:_HAD__Beta-PGM__Phosphata"/>
    <property type="match status" value="1"/>
</dbReference>